<organism evidence="2 3">
    <name type="scientific">Clarias magur</name>
    <name type="common">Asian catfish</name>
    <name type="synonym">Macropteronotus magur</name>
    <dbReference type="NCBI Taxonomy" id="1594786"/>
    <lineage>
        <taxon>Eukaryota</taxon>
        <taxon>Metazoa</taxon>
        <taxon>Chordata</taxon>
        <taxon>Craniata</taxon>
        <taxon>Vertebrata</taxon>
        <taxon>Euteleostomi</taxon>
        <taxon>Actinopterygii</taxon>
        <taxon>Neopterygii</taxon>
        <taxon>Teleostei</taxon>
        <taxon>Ostariophysi</taxon>
        <taxon>Siluriformes</taxon>
        <taxon>Clariidae</taxon>
        <taxon>Clarias</taxon>
    </lineage>
</organism>
<comment type="caution">
    <text evidence="2">The sequence shown here is derived from an EMBL/GenBank/DDBJ whole genome shotgun (WGS) entry which is preliminary data.</text>
</comment>
<feature type="region of interest" description="Disordered" evidence="1">
    <location>
        <begin position="1"/>
        <end position="21"/>
    </location>
</feature>
<reference evidence="2" key="1">
    <citation type="submission" date="2020-07" db="EMBL/GenBank/DDBJ databases">
        <title>Clarias magur genome sequencing, assembly and annotation.</title>
        <authorList>
            <person name="Kushwaha B."/>
            <person name="Kumar R."/>
            <person name="Das P."/>
            <person name="Joshi C.G."/>
            <person name="Kumar D."/>
            <person name="Nagpure N.S."/>
            <person name="Pandey M."/>
            <person name="Agarwal S."/>
            <person name="Srivastava S."/>
            <person name="Singh M."/>
            <person name="Sahoo L."/>
            <person name="Jayasankar P."/>
            <person name="Meher P.K."/>
            <person name="Koringa P.G."/>
            <person name="Iquebal M.A."/>
            <person name="Das S.P."/>
            <person name="Bit A."/>
            <person name="Patnaik S."/>
            <person name="Patel N."/>
            <person name="Shah T.M."/>
            <person name="Hinsu A."/>
            <person name="Jena J.K."/>
        </authorList>
    </citation>
    <scope>NUCLEOTIDE SEQUENCE</scope>
    <source>
        <strain evidence="2">CIFAMagur01</strain>
        <tissue evidence="2">Testis</tissue>
    </source>
</reference>
<dbReference type="EMBL" id="QNUK01000051">
    <property type="protein sequence ID" value="KAF5904907.1"/>
    <property type="molecule type" value="Genomic_DNA"/>
</dbReference>
<sequence length="137" mass="15754">MERIQSTGARSSQREATSLPRERYPSQDIFTSFQPQISGLNRVIDGRFSARINVYVREAKSPAAATFAYFIWPTYRCGMTIIQMLIQNAATTRTWEQWELEDEEEEGTGQLQALEKLKKRPSVLGCLKHNPEMPIKE</sequence>
<dbReference type="Proteomes" id="UP000727407">
    <property type="component" value="Unassembled WGS sequence"/>
</dbReference>
<protein>
    <submittedName>
        <fullName evidence="2">Uncharacterized protein</fullName>
    </submittedName>
</protein>
<name>A0A8J4X5R7_CLAMG</name>
<keyword evidence="3" id="KW-1185">Reference proteome</keyword>
<gene>
    <name evidence="2" type="ORF">DAT39_005389</name>
</gene>
<evidence type="ECO:0000313" key="2">
    <source>
        <dbReference type="EMBL" id="KAF5904907.1"/>
    </source>
</evidence>
<evidence type="ECO:0000256" key="1">
    <source>
        <dbReference type="SAM" id="MobiDB-lite"/>
    </source>
</evidence>
<feature type="compositionally biased region" description="Polar residues" evidence="1">
    <location>
        <begin position="1"/>
        <end position="16"/>
    </location>
</feature>
<proteinExistence type="predicted"/>
<evidence type="ECO:0000313" key="3">
    <source>
        <dbReference type="Proteomes" id="UP000727407"/>
    </source>
</evidence>
<accession>A0A8J4X5R7</accession>
<dbReference type="AlphaFoldDB" id="A0A8J4X5R7"/>